<gene>
    <name evidence="2" type="ORF">GQE99_04755</name>
</gene>
<dbReference type="PANTHER" id="PTHR43441">
    <property type="entry name" value="RIBOSOMAL-PROTEIN-SERINE ACETYLTRANSFERASE"/>
    <property type="match status" value="1"/>
</dbReference>
<proteinExistence type="predicted"/>
<dbReference type="Pfam" id="PF13302">
    <property type="entry name" value="Acetyltransf_3"/>
    <property type="match status" value="1"/>
</dbReference>
<accession>A0A845M7W2</accession>
<dbReference type="GO" id="GO:0008999">
    <property type="term" value="F:protein-N-terminal-alanine acetyltransferase activity"/>
    <property type="evidence" value="ECO:0007669"/>
    <property type="project" value="TreeGrafter"/>
</dbReference>
<evidence type="ECO:0000259" key="1">
    <source>
        <dbReference type="PROSITE" id="PS51186"/>
    </source>
</evidence>
<sequence length="241" mass="26953">MTDNTGPGPTVTGWAPPPLPGRLSLTGDYAALTPLDAGRDASDLFAAYDGHPALWDFLSIGPFSAQSAFHRWMRAAVEAEDRVYFAVRDRTNGRALGLCALMRIKPEMGTIEIGTIVFSPALQKSRVATEAIHLLMDWAVSAGYRRVEWKCDSRNLASRRAAQRLGFSYEGVFRQHMVVKGRNRDTAWFAITDGDWPALREAFRVWLAPANFDASGRQKERLSDLTRLVRVADDPMLKRRE</sequence>
<protein>
    <submittedName>
        <fullName evidence="2">GNAT family N-acetyltransferase</fullName>
    </submittedName>
</protein>
<dbReference type="PROSITE" id="PS51186">
    <property type="entry name" value="GNAT"/>
    <property type="match status" value="1"/>
</dbReference>
<reference evidence="2 3" key="1">
    <citation type="submission" date="2019-12" db="EMBL/GenBank/DDBJ databases">
        <title>Maritimibacter sp. nov. sp. isolated from sea sand.</title>
        <authorList>
            <person name="Kim J."/>
            <person name="Jeong S.E."/>
            <person name="Jung H.S."/>
            <person name="Jeon C.O."/>
        </authorList>
    </citation>
    <scope>NUCLEOTIDE SEQUENCE [LARGE SCALE GENOMIC DNA]</scope>
    <source>
        <strain evidence="2 3">DP07</strain>
    </source>
</reference>
<organism evidence="2 3">
    <name type="scientific">Maritimibacter harenae</name>
    <dbReference type="NCBI Taxonomy" id="2606218"/>
    <lineage>
        <taxon>Bacteria</taxon>
        <taxon>Pseudomonadati</taxon>
        <taxon>Pseudomonadota</taxon>
        <taxon>Alphaproteobacteria</taxon>
        <taxon>Rhodobacterales</taxon>
        <taxon>Roseobacteraceae</taxon>
        <taxon>Maritimibacter</taxon>
    </lineage>
</organism>
<name>A0A845M7W2_9RHOB</name>
<dbReference type="RefSeq" id="WP_161350440.1">
    <property type="nucleotide sequence ID" value="NZ_WTUX01000010.1"/>
</dbReference>
<dbReference type="GO" id="GO:1990189">
    <property type="term" value="F:protein N-terminal-serine acetyltransferase activity"/>
    <property type="evidence" value="ECO:0007669"/>
    <property type="project" value="TreeGrafter"/>
</dbReference>
<evidence type="ECO:0000313" key="2">
    <source>
        <dbReference type="EMBL" id="MZR12321.1"/>
    </source>
</evidence>
<feature type="domain" description="N-acetyltransferase" evidence="1">
    <location>
        <begin position="30"/>
        <end position="185"/>
    </location>
</feature>
<dbReference type="SUPFAM" id="SSF55729">
    <property type="entry name" value="Acyl-CoA N-acyltransferases (Nat)"/>
    <property type="match status" value="1"/>
</dbReference>
<dbReference type="InterPro" id="IPR000182">
    <property type="entry name" value="GNAT_dom"/>
</dbReference>
<dbReference type="Proteomes" id="UP000467322">
    <property type="component" value="Unassembled WGS sequence"/>
</dbReference>
<comment type="caution">
    <text evidence="2">The sequence shown here is derived from an EMBL/GenBank/DDBJ whole genome shotgun (WGS) entry which is preliminary data.</text>
</comment>
<dbReference type="PANTHER" id="PTHR43441:SF2">
    <property type="entry name" value="FAMILY ACETYLTRANSFERASE, PUTATIVE (AFU_ORTHOLOGUE AFUA_7G00850)-RELATED"/>
    <property type="match status" value="1"/>
</dbReference>
<dbReference type="InterPro" id="IPR051908">
    <property type="entry name" value="Ribosomal_N-acetyltransferase"/>
</dbReference>
<evidence type="ECO:0000313" key="3">
    <source>
        <dbReference type="Proteomes" id="UP000467322"/>
    </source>
</evidence>
<dbReference type="Gene3D" id="3.40.630.30">
    <property type="match status" value="1"/>
</dbReference>
<dbReference type="FunFam" id="3.40.630.30:FF:000047">
    <property type="entry name" value="Acetyltransferase, GNAT family"/>
    <property type="match status" value="1"/>
</dbReference>
<dbReference type="EMBL" id="WTUX01000010">
    <property type="protein sequence ID" value="MZR12321.1"/>
    <property type="molecule type" value="Genomic_DNA"/>
</dbReference>
<keyword evidence="2" id="KW-0808">Transferase</keyword>
<dbReference type="AlphaFoldDB" id="A0A845M7W2"/>
<dbReference type="InterPro" id="IPR016181">
    <property type="entry name" value="Acyl_CoA_acyltransferase"/>
</dbReference>
<keyword evidence="3" id="KW-1185">Reference proteome</keyword>